<gene>
    <name evidence="1" type="ORF">NP603_11710</name>
</gene>
<dbReference type="InterPro" id="IPR021675">
    <property type="entry name" value="DUF3261"/>
</dbReference>
<evidence type="ECO:0000313" key="2">
    <source>
        <dbReference type="Proteomes" id="UP001524569"/>
    </source>
</evidence>
<evidence type="ECO:0000313" key="1">
    <source>
        <dbReference type="EMBL" id="MCQ8181776.1"/>
    </source>
</evidence>
<dbReference type="EMBL" id="JANIBM010000012">
    <property type="protein sequence ID" value="MCQ8181776.1"/>
    <property type="molecule type" value="Genomic_DNA"/>
</dbReference>
<comment type="caution">
    <text evidence="1">The sequence shown here is derived from an EMBL/GenBank/DDBJ whole genome shotgun (WGS) entry which is preliminary data.</text>
</comment>
<name>A0ABT1UK22_9GAMM</name>
<dbReference type="Pfam" id="PF11659">
    <property type="entry name" value="DUF3261"/>
    <property type="match status" value="1"/>
</dbReference>
<dbReference type="RefSeq" id="WP_256611064.1">
    <property type="nucleotide sequence ID" value="NZ_JANIBM010000012.1"/>
</dbReference>
<dbReference type="Proteomes" id="UP001524569">
    <property type="component" value="Unassembled WGS sequence"/>
</dbReference>
<protein>
    <submittedName>
        <fullName evidence="1">DUF3261 domain-containing protein</fullName>
    </submittedName>
</protein>
<sequence>MAVLQALRRGLPAGLAAILTAACSAPPPELTPPNLAPPLGPARHILQLVTATWPGGSDSLLCALELNAERIAMAGTSKDGLSLFNLSYDGENLALDKNPLLPDAIDPRAIVADMQLIYWPVAQLQDRLPPGWHLQSGANRRELFQGAEKIAEIVYRSDEADWPRHAELSNLRYRYRLTIDTLSYELLLE</sequence>
<keyword evidence="2" id="KW-1185">Reference proteome</keyword>
<reference evidence="1 2" key="1">
    <citation type="submission" date="2022-07" db="EMBL/GenBank/DDBJ databases">
        <title>Methylomonas rivi sp. nov., Methylomonas rosea sp. nov., Methylomonas aureus sp. nov. and Methylomonas subterranea sp. nov., four novel methanotrophs isolated from a freshwater creek and the deep terrestrial subsurface.</title>
        <authorList>
            <person name="Abin C."/>
            <person name="Sankaranarayanan K."/>
            <person name="Garner C."/>
            <person name="Sindelar R."/>
            <person name="Kotary K."/>
            <person name="Garner R."/>
            <person name="Barclay S."/>
            <person name="Lawson P."/>
            <person name="Krumholz L."/>
        </authorList>
    </citation>
    <scope>NUCLEOTIDE SEQUENCE [LARGE SCALE GENOMIC DNA]</scope>
    <source>
        <strain evidence="1 2">SURF-1</strain>
    </source>
</reference>
<organism evidence="1 2">
    <name type="scientific">Methylomonas aurea</name>
    <dbReference type="NCBI Taxonomy" id="2952224"/>
    <lineage>
        <taxon>Bacteria</taxon>
        <taxon>Pseudomonadati</taxon>
        <taxon>Pseudomonadota</taxon>
        <taxon>Gammaproteobacteria</taxon>
        <taxon>Methylococcales</taxon>
        <taxon>Methylococcaceae</taxon>
        <taxon>Methylomonas</taxon>
    </lineage>
</organism>
<accession>A0ABT1UK22</accession>
<proteinExistence type="predicted"/>